<dbReference type="GO" id="GO:0005886">
    <property type="term" value="C:plasma membrane"/>
    <property type="evidence" value="ECO:0007669"/>
    <property type="project" value="UniProtKB-SubCell"/>
</dbReference>
<evidence type="ECO:0000259" key="15">
    <source>
        <dbReference type="PROSITE" id="PS50262"/>
    </source>
</evidence>
<evidence type="ECO:0000256" key="3">
    <source>
        <dbReference type="ARBA" id="ARBA00022606"/>
    </source>
</evidence>
<feature type="transmembrane region" description="Helical" evidence="14">
    <location>
        <begin position="24"/>
        <end position="52"/>
    </location>
</feature>
<comment type="similarity">
    <text evidence="13">Belongs to the G-protein coupled receptor 1 family.</text>
</comment>
<keyword evidence="10 13" id="KW-0675">Receptor</keyword>
<evidence type="ECO:0000256" key="10">
    <source>
        <dbReference type="ARBA" id="ARBA00023170"/>
    </source>
</evidence>
<evidence type="ECO:0000256" key="8">
    <source>
        <dbReference type="ARBA" id="ARBA00023136"/>
    </source>
</evidence>
<organism evidence="16 17">
    <name type="scientific">Hymenochirus boettgeri</name>
    <name type="common">Congo dwarf clawed frog</name>
    <dbReference type="NCBI Taxonomy" id="247094"/>
    <lineage>
        <taxon>Eukaryota</taxon>
        <taxon>Metazoa</taxon>
        <taxon>Chordata</taxon>
        <taxon>Craniata</taxon>
        <taxon>Vertebrata</taxon>
        <taxon>Euteleostomi</taxon>
        <taxon>Amphibia</taxon>
        <taxon>Batrachia</taxon>
        <taxon>Anura</taxon>
        <taxon>Pipoidea</taxon>
        <taxon>Pipidae</taxon>
        <taxon>Pipinae</taxon>
        <taxon>Hymenochirus</taxon>
    </lineage>
</organism>
<keyword evidence="5 14" id="KW-0552">Olfaction</keyword>
<dbReference type="Pfam" id="PF13853">
    <property type="entry name" value="7tm_4"/>
    <property type="match status" value="1"/>
</dbReference>
<evidence type="ECO:0000256" key="9">
    <source>
        <dbReference type="ARBA" id="ARBA00023157"/>
    </source>
</evidence>
<evidence type="ECO:0000313" key="16">
    <source>
        <dbReference type="EMBL" id="KAG8432034.1"/>
    </source>
</evidence>
<dbReference type="PROSITE" id="PS00237">
    <property type="entry name" value="G_PROTEIN_RECEP_F1_1"/>
    <property type="match status" value="1"/>
</dbReference>
<protein>
    <recommendedName>
        <fullName evidence="14">Olfactory receptor</fullName>
    </recommendedName>
</protein>
<comment type="subcellular location">
    <subcellularLocation>
        <location evidence="1 14">Cell membrane</location>
        <topology evidence="1 14">Multi-pass membrane protein</topology>
    </subcellularLocation>
</comment>
<dbReference type="FunFam" id="1.20.1070.10:FF:000024">
    <property type="entry name" value="Olfactory receptor"/>
    <property type="match status" value="1"/>
</dbReference>
<evidence type="ECO:0000256" key="11">
    <source>
        <dbReference type="ARBA" id="ARBA00023180"/>
    </source>
</evidence>
<feature type="transmembrane region" description="Helical" evidence="14">
    <location>
        <begin position="141"/>
        <end position="162"/>
    </location>
</feature>
<keyword evidence="6 14" id="KW-1133">Transmembrane helix</keyword>
<feature type="domain" description="G-protein coupled receptors family 1 profile" evidence="15">
    <location>
        <begin position="41"/>
        <end position="291"/>
    </location>
</feature>
<evidence type="ECO:0000256" key="13">
    <source>
        <dbReference type="RuleBase" id="RU000688"/>
    </source>
</evidence>
<feature type="transmembrane region" description="Helical" evidence="14">
    <location>
        <begin position="239"/>
        <end position="263"/>
    </location>
</feature>
<dbReference type="Proteomes" id="UP000812440">
    <property type="component" value="Unassembled WGS sequence"/>
</dbReference>
<gene>
    <name evidence="16" type="ORF">GDO86_019940</name>
</gene>
<dbReference type="GO" id="GO:0004984">
    <property type="term" value="F:olfactory receptor activity"/>
    <property type="evidence" value="ECO:0007669"/>
    <property type="project" value="InterPro"/>
</dbReference>
<keyword evidence="2 14" id="KW-1003">Cell membrane</keyword>
<dbReference type="InterPro" id="IPR052921">
    <property type="entry name" value="GPCR1_Superfamily_Member"/>
</dbReference>
<keyword evidence="9" id="KW-1015">Disulfide bond</keyword>
<feature type="transmembrane region" description="Helical" evidence="14">
    <location>
        <begin position="102"/>
        <end position="120"/>
    </location>
</feature>
<dbReference type="EMBL" id="JAACNH010000015">
    <property type="protein sequence ID" value="KAG8432034.1"/>
    <property type="molecule type" value="Genomic_DNA"/>
</dbReference>
<dbReference type="AlphaFoldDB" id="A0A8T2ILS6"/>
<evidence type="ECO:0000256" key="4">
    <source>
        <dbReference type="ARBA" id="ARBA00022692"/>
    </source>
</evidence>
<evidence type="ECO:0000256" key="1">
    <source>
        <dbReference type="ARBA" id="ARBA00004651"/>
    </source>
</evidence>
<keyword evidence="17" id="KW-1185">Reference proteome</keyword>
<dbReference type="PANTHER" id="PTHR26451">
    <property type="entry name" value="G_PROTEIN_RECEP_F1_2 DOMAIN-CONTAINING PROTEIN"/>
    <property type="match status" value="1"/>
</dbReference>
<dbReference type="SUPFAM" id="SSF81321">
    <property type="entry name" value="Family A G protein-coupled receptor-like"/>
    <property type="match status" value="1"/>
</dbReference>
<dbReference type="PRINTS" id="PR00237">
    <property type="entry name" value="GPCRRHODOPSN"/>
</dbReference>
<reference evidence="16" key="1">
    <citation type="thesis" date="2020" institute="ProQuest LLC" country="789 East Eisenhower Parkway, Ann Arbor, MI, USA">
        <title>Comparative Genomics and Chromosome Evolution.</title>
        <authorList>
            <person name="Mudd A.B."/>
        </authorList>
    </citation>
    <scope>NUCLEOTIDE SEQUENCE</scope>
    <source>
        <strain evidence="16">Female2</strain>
        <tissue evidence="16">Blood</tissue>
    </source>
</reference>
<keyword evidence="4 13" id="KW-0812">Transmembrane</keyword>
<evidence type="ECO:0000256" key="5">
    <source>
        <dbReference type="ARBA" id="ARBA00022725"/>
    </source>
</evidence>
<sequence length="321" mass="36711">MANSTTSFNPSVMMLGFGEMTSIKYLYCVLVIIWYVMIILCNSAVIAVIILCKTLQKPMYIFIFTLCLNGLYGSFAFYPSLFINLLQDVQTISYVGCIVQDFAINTYVGCETAILAVMGFDRYVSICNPLRYNTIMALTTVYKLITTVWMYPFILITIHVLLTIRLPLCESTILKIYCDNWSIVRLSCVNTGLNNIYGIFVMIAILLIMPLLVFISYAEILRECVRSSKDFRSKALQTCAPHLISITNFLVDVLFEVTVYRFTPTNLPYALRVFMSVNFLVVPPLLNPLIYGFKMQEIRIKIFNIFLQKTSQLKWLPPDSP</sequence>
<dbReference type="InterPro" id="IPR000725">
    <property type="entry name" value="Olfact_rcpt"/>
</dbReference>
<dbReference type="InterPro" id="IPR000276">
    <property type="entry name" value="GPCR_Rhodpsn"/>
</dbReference>
<dbReference type="GO" id="GO:0004930">
    <property type="term" value="F:G protein-coupled receptor activity"/>
    <property type="evidence" value="ECO:0007669"/>
    <property type="project" value="UniProtKB-KW"/>
</dbReference>
<dbReference type="GO" id="GO:0005549">
    <property type="term" value="F:odorant binding"/>
    <property type="evidence" value="ECO:0007669"/>
    <property type="project" value="TreeGrafter"/>
</dbReference>
<dbReference type="PANTHER" id="PTHR26451:SF992">
    <property type="entry name" value="OLFACTORY RECEPTOR 2G6"/>
    <property type="match status" value="1"/>
</dbReference>
<feature type="transmembrane region" description="Helical" evidence="14">
    <location>
        <begin position="196"/>
        <end position="218"/>
    </location>
</feature>
<evidence type="ECO:0000313" key="17">
    <source>
        <dbReference type="Proteomes" id="UP000812440"/>
    </source>
</evidence>
<keyword evidence="7 13" id="KW-0297">G-protein coupled receptor</keyword>
<dbReference type="PRINTS" id="PR00245">
    <property type="entry name" value="OLFACTORYR"/>
</dbReference>
<accession>A0A8T2ILS6</accession>
<dbReference type="Gene3D" id="1.20.1070.10">
    <property type="entry name" value="Rhodopsin 7-helix transmembrane proteins"/>
    <property type="match status" value="1"/>
</dbReference>
<keyword evidence="3 14" id="KW-0716">Sensory transduction</keyword>
<evidence type="ECO:0000256" key="14">
    <source>
        <dbReference type="RuleBase" id="RU363047"/>
    </source>
</evidence>
<evidence type="ECO:0000256" key="12">
    <source>
        <dbReference type="ARBA" id="ARBA00023224"/>
    </source>
</evidence>
<keyword evidence="11" id="KW-0325">Glycoprotein</keyword>
<keyword evidence="12 13" id="KW-0807">Transducer</keyword>
<keyword evidence="8 14" id="KW-0472">Membrane</keyword>
<feature type="transmembrane region" description="Helical" evidence="14">
    <location>
        <begin position="59"/>
        <end position="82"/>
    </location>
</feature>
<evidence type="ECO:0000256" key="2">
    <source>
        <dbReference type="ARBA" id="ARBA00022475"/>
    </source>
</evidence>
<name>A0A8T2ILS6_9PIPI</name>
<evidence type="ECO:0000256" key="6">
    <source>
        <dbReference type="ARBA" id="ARBA00022989"/>
    </source>
</evidence>
<dbReference type="PROSITE" id="PS50262">
    <property type="entry name" value="G_PROTEIN_RECEP_F1_2"/>
    <property type="match status" value="1"/>
</dbReference>
<dbReference type="InterPro" id="IPR017452">
    <property type="entry name" value="GPCR_Rhodpsn_7TM"/>
</dbReference>
<evidence type="ECO:0000256" key="7">
    <source>
        <dbReference type="ARBA" id="ARBA00023040"/>
    </source>
</evidence>
<comment type="caution">
    <text evidence="16">The sequence shown here is derived from an EMBL/GenBank/DDBJ whole genome shotgun (WGS) entry which is preliminary data.</text>
</comment>
<proteinExistence type="inferred from homology"/>
<dbReference type="OrthoDB" id="6147321at2759"/>
<feature type="transmembrane region" description="Helical" evidence="14">
    <location>
        <begin position="269"/>
        <end position="291"/>
    </location>
</feature>